<evidence type="ECO:0000313" key="5">
    <source>
        <dbReference type="Proteomes" id="UP000315711"/>
    </source>
</evidence>
<proteinExistence type="predicted"/>
<keyword evidence="2" id="KW-0810">Translation regulation</keyword>
<keyword evidence="3" id="KW-0694">RNA-binding</keyword>
<dbReference type="GO" id="GO:0006402">
    <property type="term" value="P:mRNA catabolic process"/>
    <property type="evidence" value="ECO:0007669"/>
    <property type="project" value="InterPro"/>
</dbReference>
<accession>A0A562QTL8</accession>
<dbReference type="InterPro" id="IPR003751">
    <property type="entry name" value="CsrA"/>
</dbReference>
<dbReference type="Pfam" id="PF02599">
    <property type="entry name" value="CsrA"/>
    <property type="match status" value="1"/>
</dbReference>
<keyword evidence="1" id="KW-0963">Cytoplasm</keyword>
<evidence type="ECO:0000256" key="2">
    <source>
        <dbReference type="ARBA" id="ARBA00022845"/>
    </source>
</evidence>
<dbReference type="GO" id="GO:0048027">
    <property type="term" value="F:mRNA 5'-UTR binding"/>
    <property type="evidence" value="ECO:0007669"/>
    <property type="project" value="TreeGrafter"/>
</dbReference>
<dbReference type="EMBL" id="VLKZ01000001">
    <property type="protein sequence ID" value="TWI59953.1"/>
    <property type="molecule type" value="Genomic_DNA"/>
</dbReference>
<evidence type="ECO:0000256" key="1">
    <source>
        <dbReference type="ARBA" id="ARBA00022490"/>
    </source>
</evidence>
<dbReference type="GO" id="GO:0006109">
    <property type="term" value="P:regulation of carbohydrate metabolic process"/>
    <property type="evidence" value="ECO:0007669"/>
    <property type="project" value="InterPro"/>
</dbReference>
<gene>
    <name evidence="4" type="ORF">IQ10_00376</name>
</gene>
<keyword evidence="5" id="KW-1185">Reference proteome</keyword>
<dbReference type="InterPro" id="IPR036107">
    <property type="entry name" value="CsrA_sf"/>
</dbReference>
<comment type="caution">
    <text evidence="4">The sequence shown here is derived from an EMBL/GenBank/DDBJ whole genome shotgun (WGS) entry which is preliminary data.</text>
</comment>
<dbReference type="GO" id="GO:0045947">
    <property type="term" value="P:negative regulation of translational initiation"/>
    <property type="evidence" value="ECO:0007669"/>
    <property type="project" value="TreeGrafter"/>
</dbReference>
<dbReference type="PANTHER" id="PTHR34984">
    <property type="entry name" value="CARBON STORAGE REGULATOR"/>
    <property type="match status" value="1"/>
</dbReference>
<dbReference type="Proteomes" id="UP000315711">
    <property type="component" value="Unassembled WGS sequence"/>
</dbReference>
<dbReference type="SUPFAM" id="SSF117130">
    <property type="entry name" value="CsrA-like"/>
    <property type="match status" value="1"/>
</dbReference>
<evidence type="ECO:0000313" key="4">
    <source>
        <dbReference type="EMBL" id="TWI59953.1"/>
    </source>
</evidence>
<evidence type="ECO:0000256" key="3">
    <source>
        <dbReference type="ARBA" id="ARBA00022884"/>
    </source>
</evidence>
<protein>
    <submittedName>
        <fullName evidence="4">Carbon storage regulator CsrA</fullName>
    </submittedName>
</protein>
<reference evidence="4 5" key="1">
    <citation type="journal article" date="2015" name="Stand. Genomic Sci.">
        <title>Genomic Encyclopedia of Bacterial and Archaeal Type Strains, Phase III: the genomes of soil and plant-associated and newly described type strains.</title>
        <authorList>
            <person name="Whitman W.B."/>
            <person name="Woyke T."/>
            <person name="Klenk H.P."/>
            <person name="Zhou Y."/>
            <person name="Lilburn T.G."/>
            <person name="Beck B.J."/>
            <person name="De Vos P."/>
            <person name="Vandamme P."/>
            <person name="Eisen J.A."/>
            <person name="Garrity G."/>
            <person name="Hugenholtz P."/>
            <person name="Kyrpides N.C."/>
        </authorList>
    </citation>
    <scope>NUCLEOTIDE SEQUENCE [LARGE SCALE GENOMIC DNA]</scope>
    <source>
        <strain evidence="4 5">CGMCC 1.10116</strain>
    </source>
</reference>
<dbReference type="PANTHER" id="PTHR34984:SF1">
    <property type="entry name" value="CARBON STORAGE REGULATOR"/>
    <property type="match status" value="1"/>
</dbReference>
<sequence length="52" mass="5856">MTLLVIGRRPGESILIDQNIEIRVVKSQDGKLRLGIQAPKEVKIERGEMRGN</sequence>
<dbReference type="AlphaFoldDB" id="A0A562QTL8"/>
<dbReference type="Gene3D" id="2.60.40.4380">
    <property type="entry name" value="Translational regulator CsrA"/>
    <property type="match status" value="1"/>
</dbReference>
<name>A0A562QTL8_9BACI</name>
<dbReference type="GO" id="GO:0005829">
    <property type="term" value="C:cytosol"/>
    <property type="evidence" value="ECO:0007669"/>
    <property type="project" value="TreeGrafter"/>
</dbReference>
<organism evidence="4 5">
    <name type="scientific">Halalkalibacter nanhaiisediminis</name>
    <dbReference type="NCBI Taxonomy" id="688079"/>
    <lineage>
        <taxon>Bacteria</taxon>
        <taxon>Bacillati</taxon>
        <taxon>Bacillota</taxon>
        <taxon>Bacilli</taxon>
        <taxon>Bacillales</taxon>
        <taxon>Bacillaceae</taxon>
        <taxon>Halalkalibacter</taxon>
    </lineage>
</organism>